<feature type="transmembrane region" description="Helical" evidence="1">
    <location>
        <begin position="7"/>
        <end position="25"/>
    </location>
</feature>
<evidence type="ECO:0000313" key="2">
    <source>
        <dbReference type="EMBL" id="KPQ42992.1"/>
    </source>
</evidence>
<protein>
    <submittedName>
        <fullName evidence="2">Uncharacterized protein</fullName>
    </submittedName>
</protein>
<name>A0A0P7ZE60_9EURY</name>
<keyword evidence="1" id="KW-1133">Transmembrane helix</keyword>
<dbReference type="Proteomes" id="UP000050360">
    <property type="component" value="Unassembled WGS sequence"/>
</dbReference>
<keyword evidence="1" id="KW-0812">Transmembrane</keyword>
<sequence>MEFNEKTVGYILYAVGIIGGVEGATDVRPELSLVISIVSVIVIIIASYLLAKK</sequence>
<proteinExistence type="predicted"/>
<evidence type="ECO:0000256" key="1">
    <source>
        <dbReference type="SAM" id="Phobius"/>
    </source>
</evidence>
<accession>A0A0P7ZE60</accession>
<dbReference type="EMBL" id="LKCM01000188">
    <property type="protein sequence ID" value="KPQ42992.1"/>
    <property type="molecule type" value="Genomic_DNA"/>
</dbReference>
<gene>
    <name evidence="2" type="ORF">MPEBLZ_02451</name>
</gene>
<feature type="transmembrane region" description="Helical" evidence="1">
    <location>
        <begin position="31"/>
        <end position="51"/>
    </location>
</feature>
<organism evidence="2 3">
    <name type="scientific">Candidatus Methanoperedens nitratireducens</name>
    <dbReference type="NCBI Taxonomy" id="1392998"/>
    <lineage>
        <taxon>Archaea</taxon>
        <taxon>Methanobacteriati</taxon>
        <taxon>Methanobacteriota</taxon>
        <taxon>Stenosarchaea group</taxon>
        <taxon>Methanomicrobia</taxon>
        <taxon>Methanosarcinales</taxon>
        <taxon>ANME-2 cluster</taxon>
        <taxon>Candidatus Methanoperedentaceae</taxon>
        <taxon>Candidatus Methanoperedens</taxon>
    </lineage>
</organism>
<reference evidence="2 3" key="1">
    <citation type="submission" date="2015-09" db="EMBL/GenBank/DDBJ databases">
        <title>A metagenomics-based metabolic model of nitrate-dependent anaerobic oxidation of methane by Methanoperedens-like archaea.</title>
        <authorList>
            <person name="Arshad A."/>
            <person name="Speth D.R."/>
            <person name="De Graaf R.M."/>
            <person name="Op Den Camp H.J."/>
            <person name="Jetten M.S."/>
            <person name="Welte C.U."/>
        </authorList>
    </citation>
    <scope>NUCLEOTIDE SEQUENCE [LARGE SCALE GENOMIC DNA]</scope>
</reference>
<evidence type="ECO:0000313" key="3">
    <source>
        <dbReference type="Proteomes" id="UP000050360"/>
    </source>
</evidence>
<dbReference type="AlphaFoldDB" id="A0A0P7ZE60"/>
<comment type="caution">
    <text evidence="2">The sequence shown here is derived from an EMBL/GenBank/DDBJ whole genome shotgun (WGS) entry which is preliminary data.</text>
</comment>
<keyword evidence="1" id="KW-0472">Membrane</keyword>